<dbReference type="PANTHER" id="PTHR48207:SF3">
    <property type="entry name" value="SUCCINATE--HYDROXYMETHYLGLUTARATE COA-TRANSFERASE"/>
    <property type="match status" value="1"/>
</dbReference>
<evidence type="ECO:0000256" key="1">
    <source>
        <dbReference type="ARBA" id="ARBA00022679"/>
    </source>
</evidence>
<dbReference type="InterPro" id="IPR023606">
    <property type="entry name" value="CoA-Trfase_III_dom_1_sf"/>
</dbReference>
<dbReference type="SUPFAM" id="SSF89796">
    <property type="entry name" value="CoA-transferase family III (CaiB/BaiF)"/>
    <property type="match status" value="1"/>
</dbReference>
<evidence type="ECO:0000313" key="4">
    <source>
        <dbReference type="Proteomes" id="UP000182589"/>
    </source>
</evidence>
<reference evidence="3" key="2">
    <citation type="submission" date="2016-10" db="EMBL/GenBank/DDBJ databases">
        <authorList>
            <person name="de Groot N.N."/>
        </authorList>
    </citation>
    <scope>NUCLEOTIDE SEQUENCE [LARGE SCALE GENOMIC DNA]</scope>
    <source>
        <strain evidence="3">DSM 12489</strain>
    </source>
</reference>
<evidence type="ECO:0000313" key="2">
    <source>
        <dbReference type="EMBL" id="GLV14227.1"/>
    </source>
</evidence>
<dbReference type="EMBL" id="FNOJ01000019">
    <property type="protein sequence ID" value="SDW89373.1"/>
    <property type="molecule type" value="Genomic_DNA"/>
</dbReference>
<reference evidence="2" key="3">
    <citation type="submission" date="2023-02" db="EMBL/GenBank/DDBJ databases">
        <title>Proposal of a novel subspecies: Alicyclobacillus hesperidum subspecies aegle.</title>
        <authorList>
            <person name="Goto K."/>
            <person name="Fujii T."/>
            <person name="Yasui K."/>
            <person name="Mochida K."/>
            <person name="Kato-Tanaka Y."/>
            <person name="Morohoshi S."/>
            <person name="An S.Y."/>
            <person name="Kasai H."/>
            <person name="Yokota A."/>
        </authorList>
    </citation>
    <scope>NUCLEOTIDE SEQUENCE</scope>
    <source>
        <strain evidence="2">DSM 12766</strain>
    </source>
</reference>
<reference evidence="4" key="1">
    <citation type="submission" date="2016-10" db="EMBL/GenBank/DDBJ databases">
        <authorList>
            <person name="Varghese N."/>
        </authorList>
    </citation>
    <scope>NUCLEOTIDE SEQUENCE [LARGE SCALE GENOMIC DNA]</scope>
    <source>
        <strain evidence="4">DSM 12489</strain>
    </source>
</reference>
<dbReference type="Proteomes" id="UP001157137">
    <property type="component" value="Unassembled WGS sequence"/>
</dbReference>
<sequence length="405" mass="44416">MKALLDGIRVLDMSTMIAAPTTASLLADYGAEVVKVEQPGRGDFVRTFGAQKQGHGLYWKTLSRNKRSVALDLHLPGVQQLIKRWITSFDVVIENFRPGTLEKWNLGPDTLLDIHPGLVILRVTAYGQQGPYRDRPGFGTLAEAMTGVAAVTGYDDRPPLLPAFPLADVVAGYLGSAAVLAALYKRQQTGEGEIIDLAIYEALMKVIELQILEFDQNGTLHKRKGNQLQDTAPRGAYLCSDGRWMALSGSTQPVAERVLRAIGGETLVRDPRFRTNLDRVQHADELDALIEAWCKERTRDEAIEELSNMGCAVGPLETVDSMLKNPQIQARESVVTVHDPDIGPMRMTGVFPKFSRSKPTIHWTGPSVVGQDTFAVLARDLGLSPTQIQALNETGDLSNTKTQCD</sequence>
<dbReference type="Gene3D" id="3.30.1540.10">
    <property type="entry name" value="formyl-coa transferase, domain 3"/>
    <property type="match status" value="1"/>
</dbReference>
<dbReference type="RefSeq" id="WP_074693627.1">
    <property type="nucleotide sequence ID" value="NZ_BSRA01000010.1"/>
</dbReference>
<dbReference type="Gene3D" id="3.40.50.10540">
    <property type="entry name" value="Crotonobetainyl-coa:carnitine coa-transferase, domain 1"/>
    <property type="match status" value="1"/>
</dbReference>
<evidence type="ECO:0000313" key="3">
    <source>
        <dbReference type="EMBL" id="SDW89373.1"/>
    </source>
</evidence>
<dbReference type="InterPro" id="IPR050483">
    <property type="entry name" value="CoA-transferase_III_domain"/>
</dbReference>
<dbReference type="GO" id="GO:0008410">
    <property type="term" value="F:CoA-transferase activity"/>
    <property type="evidence" value="ECO:0007669"/>
    <property type="project" value="TreeGrafter"/>
</dbReference>
<proteinExistence type="predicted"/>
<keyword evidence="4" id="KW-1185">Reference proteome</keyword>
<organism evidence="3 4">
    <name type="scientific">Alicyclobacillus hesperidum</name>
    <dbReference type="NCBI Taxonomy" id="89784"/>
    <lineage>
        <taxon>Bacteria</taxon>
        <taxon>Bacillati</taxon>
        <taxon>Bacillota</taxon>
        <taxon>Bacilli</taxon>
        <taxon>Bacillales</taxon>
        <taxon>Alicyclobacillaceae</taxon>
        <taxon>Alicyclobacillus</taxon>
    </lineage>
</organism>
<dbReference type="STRING" id="89784.SAMN04489725_11915"/>
<dbReference type="Pfam" id="PF02515">
    <property type="entry name" value="CoA_transf_3"/>
    <property type="match status" value="1"/>
</dbReference>
<gene>
    <name evidence="2" type="ORF">Heshes_19110</name>
    <name evidence="3" type="ORF">SAMN04489725_11915</name>
</gene>
<dbReference type="InterPro" id="IPR044855">
    <property type="entry name" value="CoA-Trfase_III_dom3_sf"/>
</dbReference>
<dbReference type="EMBL" id="BSRA01000010">
    <property type="protein sequence ID" value="GLV14227.1"/>
    <property type="molecule type" value="Genomic_DNA"/>
</dbReference>
<keyword evidence="1 3" id="KW-0808">Transferase</keyword>
<dbReference type="PANTHER" id="PTHR48207">
    <property type="entry name" value="SUCCINATE--HYDROXYMETHYLGLUTARATE COA-TRANSFERASE"/>
    <property type="match status" value="1"/>
</dbReference>
<dbReference type="InterPro" id="IPR003673">
    <property type="entry name" value="CoA-Trfase_fam_III"/>
</dbReference>
<dbReference type="AlphaFoldDB" id="A0A1H2X8Z3"/>
<name>A0A1H2X8Z3_9BACL</name>
<accession>A0A1H2X8Z3</accession>
<protein>
    <submittedName>
        <fullName evidence="2">CoA transferase</fullName>
    </submittedName>
    <submittedName>
        <fullName evidence="3">Crotonobetainyl-CoA:carnitine CoA-transferase CaiB</fullName>
    </submittedName>
</protein>
<dbReference type="Proteomes" id="UP000182589">
    <property type="component" value="Unassembled WGS sequence"/>
</dbReference>